<dbReference type="AlphaFoldDB" id="A0A0G2ET59"/>
<evidence type="ECO:0000256" key="1">
    <source>
        <dbReference type="ARBA" id="ARBA00006924"/>
    </source>
</evidence>
<protein>
    <submittedName>
        <fullName evidence="6">Putative sir2 family histone</fullName>
    </submittedName>
</protein>
<accession>A0A0G2ET59</accession>
<dbReference type="PROSITE" id="PS50305">
    <property type="entry name" value="SIRTUIN"/>
    <property type="match status" value="1"/>
</dbReference>
<dbReference type="SUPFAM" id="SSF52467">
    <property type="entry name" value="DHS-like NAD/FAD-binding domain"/>
    <property type="match status" value="1"/>
</dbReference>
<evidence type="ECO:0000313" key="7">
    <source>
        <dbReference type="Proteomes" id="UP000053317"/>
    </source>
</evidence>
<comment type="similarity">
    <text evidence="1">Belongs to the sirtuin family. Class I subfamily.</text>
</comment>
<dbReference type="Gene3D" id="3.30.1600.10">
    <property type="entry name" value="SIR2/SIRT2 'Small Domain"/>
    <property type="match status" value="1"/>
</dbReference>
<comment type="caution">
    <text evidence="6">The sequence shown here is derived from an EMBL/GenBank/DDBJ whole genome shotgun (WGS) entry which is preliminary data.</text>
</comment>
<name>A0A0G2ET59_PHACM</name>
<feature type="binding site" evidence="4">
    <location>
        <position position="180"/>
    </location>
    <ligand>
        <name>Zn(2+)</name>
        <dbReference type="ChEBI" id="CHEBI:29105"/>
    </ligand>
</feature>
<feature type="binding site" evidence="4">
    <location>
        <position position="255"/>
    </location>
    <ligand>
        <name>Zn(2+)</name>
        <dbReference type="ChEBI" id="CHEBI:29105"/>
    </ligand>
</feature>
<evidence type="ECO:0000256" key="2">
    <source>
        <dbReference type="ARBA" id="ARBA00022679"/>
    </source>
</evidence>
<sequence length="410" mass="44698">MPKTSIRIPFPGPLPDPLIIPRSATSLPVASNYLAEFLRPNQKKSKTLFLTGAGLSTSSGLADYRGVGGTYTLNPSYRPIYYHEFLESHPSRQRYWARSFLGWPTMRAARPNAAHHAIATLASAGDISAIITQNVDSFHTLAIGAEPKSSAPAGTISSTIQRQSKVPIIELHGYLRALVCITCHNHLPRSEFQSRLSALNPKWARFLDELIASGALATENPEERKKLGFRTNPDGDAQIAGTDYSTFKYPPCPTCLANPPTLKDGSQGKVFTDDDGAWKPGSTVGVLKPNVTMFGENIHPEVRAAAENAVETPHVDRVLVIGSSLATYSAWRLIKRAHDLGMKIGILNLGGVRKEDGFYSEEVRDGKIESGRNGIRLSLKAEDILPEVVKLLGASERQHVSRAIIEQITS</sequence>
<organism evidence="6 7">
    <name type="scientific">Phaeomoniella chlamydospora</name>
    <name type="common">Phaeoacremonium chlamydosporum</name>
    <dbReference type="NCBI Taxonomy" id="158046"/>
    <lineage>
        <taxon>Eukaryota</taxon>
        <taxon>Fungi</taxon>
        <taxon>Dikarya</taxon>
        <taxon>Ascomycota</taxon>
        <taxon>Pezizomycotina</taxon>
        <taxon>Eurotiomycetes</taxon>
        <taxon>Chaetothyriomycetidae</taxon>
        <taxon>Phaeomoniellales</taxon>
        <taxon>Phaeomoniellaceae</taxon>
        <taxon>Phaeomoniella</taxon>
    </lineage>
</organism>
<dbReference type="EMBL" id="LCWF01000044">
    <property type="protein sequence ID" value="KKY25331.1"/>
    <property type="molecule type" value="Genomic_DNA"/>
</dbReference>
<feature type="binding site" evidence="4">
    <location>
        <position position="252"/>
    </location>
    <ligand>
        <name>Zn(2+)</name>
        <dbReference type="ChEBI" id="CHEBI:29105"/>
    </ligand>
</feature>
<dbReference type="PANTHER" id="PTHR11085:SF10">
    <property type="entry name" value="NAD-DEPENDENT PROTEIN DEACYLASE SIRTUIN-5, MITOCHONDRIAL-RELATED"/>
    <property type="match status" value="1"/>
</dbReference>
<evidence type="ECO:0000256" key="4">
    <source>
        <dbReference type="PROSITE-ProRule" id="PRU00236"/>
    </source>
</evidence>
<dbReference type="Proteomes" id="UP000053317">
    <property type="component" value="Unassembled WGS sequence"/>
</dbReference>
<keyword evidence="4" id="KW-0862">Zinc</keyword>
<dbReference type="GO" id="GO:0017136">
    <property type="term" value="F:histone deacetylase activity, NAD-dependent"/>
    <property type="evidence" value="ECO:0007669"/>
    <property type="project" value="TreeGrafter"/>
</dbReference>
<dbReference type="GO" id="GO:0046872">
    <property type="term" value="F:metal ion binding"/>
    <property type="evidence" value="ECO:0007669"/>
    <property type="project" value="UniProtKB-KW"/>
</dbReference>
<evidence type="ECO:0000256" key="3">
    <source>
        <dbReference type="ARBA" id="ARBA00023027"/>
    </source>
</evidence>
<keyword evidence="7" id="KW-1185">Reference proteome</keyword>
<dbReference type="PANTHER" id="PTHR11085">
    <property type="entry name" value="NAD-DEPENDENT PROTEIN DEACYLASE SIRTUIN-5, MITOCHONDRIAL-RELATED"/>
    <property type="match status" value="1"/>
</dbReference>
<feature type="active site" description="Proton acceptor" evidence="4">
    <location>
        <position position="172"/>
    </location>
</feature>
<dbReference type="InterPro" id="IPR003000">
    <property type="entry name" value="Sirtuin"/>
</dbReference>
<evidence type="ECO:0000259" key="5">
    <source>
        <dbReference type="PROSITE" id="PS50305"/>
    </source>
</evidence>
<keyword evidence="3" id="KW-0520">NAD</keyword>
<feature type="domain" description="Deacetylase sirtuin-type" evidence="5">
    <location>
        <begin position="27"/>
        <end position="395"/>
    </location>
</feature>
<reference evidence="6 7" key="1">
    <citation type="submission" date="2015-05" db="EMBL/GenBank/DDBJ databases">
        <title>Distinctive expansion of gene families associated with plant cell wall degradation and secondary metabolism in the genomes of grapevine trunk pathogens.</title>
        <authorList>
            <person name="Lawrence D.P."/>
            <person name="Travadon R."/>
            <person name="Rolshausen P.E."/>
            <person name="Baumgartner K."/>
        </authorList>
    </citation>
    <scope>NUCLEOTIDE SEQUENCE [LARGE SCALE GENOMIC DNA]</scope>
    <source>
        <strain evidence="6">UCRPC4</strain>
    </source>
</reference>
<dbReference type="InterPro" id="IPR029035">
    <property type="entry name" value="DHS-like_NAD/FAD-binding_dom"/>
</dbReference>
<dbReference type="InterPro" id="IPR026591">
    <property type="entry name" value="Sirtuin_cat_small_dom_sf"/>
</dbReference>
<feature type="binding site" evidence="4">
    <location>
        <position position="183"/>
    </location>
    <ligand>
        <name>Zn(2+)</name>
        <dbReference type="ChEBI" id="CHEBI:29105"/>
    </ligand>
</feature>
<reference evidence="6 7" key="2">
    <citation type="submission" date="2015-05" db="EMBL/GenBank/DDBJ databases">
        <authorList>
            <person name="Morales-Cruz A."/>
            <person name="Amrine K.C."/>
            <person name="Cantu D."/>
        </authorList>
    </citation>
    <scope>NUCLEOTIDE SEQUENCE [LARGE SCALE GENOMIC DNA]</scope>
    <source>
        <strain evidence="6">UCRPC4</strain>
    </source>
</reference>
<gene>
    <name evidence="6" type="ORF">UCRPC4_g01891</name>
</gene>
<proteinExistence type="inferred from homology"/>
<dbReference type="Gene3D" id="3.40.50.1220">
    <property type="entry name" value="TPP-binding domain"/>
    <property type="match status" value="1"/>
</dbReference>
<dbReference type="InterPro" id="IPR050134">
    <property type="entry name" value="NAD-dep_sirtuin_deacylases"/>
</dbReference>
<dbReference type="GO" id="GO:0070403">
    <property type="term" value="F:NAD+ binding"/>
    <property type="evidence" value="ECO:0007669"/>
    <property type="project" value="InterPro"/>
</dbReference>
<dbReference type="OrthoDB" id="424302at2759"/>
<evidence type="ECO:0000313" key="6">
    <source>
        <dbReference type="EMBL" id="KKY25331.1"/>
    </source>
</evidence>
<keyword evidence="2" id="KW-0808">Transferase</keyword>
<keyword evidence="4" id="KW-0479">Metal-binding</keyword>
<dbReference type="InterPro" id="IPR026590">
    <property type="entry name" value="Ssirtuin_cat_dom"/>
</dbReference>
<dbReference type="Pfam" id="PF02146">
    <property type="entry name" value="SIR2"/>
    <property type="match status" value="2"/>
</dbReference>